<dbReference type="InterPro" id="IPR001694">
    <property type="entry name" value="NADH_UbQ_OxRdtase_su1/FPO"/>
</dbReference>
<dbReference type="Pfam" id="PF00146">
    <property type="entry name" value="NADHdh"/>
    <property type="match status" value="1"/>
</dbReference>
<comment type="caution">
    <text evidence="6">The sequence shown here is derived from an EMBL/GenBank/DDBJ whole genome shotgun (WGS) entry which is preliminary data.</text>
</comment>
<feature type="transmembrane region" description="Helical" evidence="5">
    <location>
        <begin position="74"/>
        <end position="94"/>
    </location>
</feature>
<evidence type="ECO:0000256" key="1">
    <source>
        <dbReference type="ARBA" id="ARBA00004141"/>
    </source>
</evidence>
<reference evidence="6 7" key="1">
    <citation type="submission" date="2020-09" db="EMBL/GenBank/DDBJ databases">
        <title>Roseomonas.</title>
        <authorList>
            <person name="Zhu W."/>
        </authorList>
    </citation>
    <scope>NUCLEOTIDE SEQUENCE [LARGE SCALE GENOMIC DNA]</scope>
    <source>
        <strain evidence="6 7">573</strain>
    </source>
</reference>
<feature type="transmembrane region" description="Helical" evidence="5">
    <location>
        <begin position="285"/>
        <end position="305"/>
    </location>
</feature>
<protein>
    <submittedName>
        <fullName evidence="6">NADH-quinone oxidoreductase subunit H</fullName>
    </submittedName>
</protein>
<organism evidence="6 7">
    <name type="scientific">Roseomonas haemaphysalidis</name>
    <dbReference type="NCBI Taxonomy" id="2768162"/>
    <lineage>
        <taxon>Bacteria</taxon>
        <taxon>Pseudomonadati</taxon>
        <taxon>Pseudomonadota</taxon>
        <taxon>Alphaproteobacteria</taxon>
        <taxon>Acetobacterales</taxon>
        <taxon>Roseomonadaceae</taxon>
        <taxon>Roseomonas</taxon>
    </lineage>
</organism>
<feature type="transmembrane region" description="Helical" evidence="5">
    <location>
        <begin position="12"/>
        <end position="32"/>
    </location>
</feature>
<evidence type="ECO:0000256" key="3">
    <source>
        <dbReference type="ARBA" id="ARBA00022989"/>
    </source>
</evidence>
<feature type="transmembrane region" description="Helical" evidence="5">
    <location>
        <begin position="222"/>
        <end position="246"/>
    </location>
</feature>
<dbReference type="PANTHER" id="PTHR43359:SF1">
    <property type="entry name" value="FORMATE HYDROGENLYASE SUBUNIT 4-RELATED"/>
    <property type="match status" value="1"/>
</dbReference>
<keyword evidence="2 5" id="KW-0812">Transmembrane</keyword>
<name>A0ABS3KML1_9PROT</name>
<dbReference type="RefSeq" id="WP_207416120.1">
    <property type="nucleotide sequence ID" value="NZ_CP061177.1"/>
</dbReference>
<feature type="transmembrane region" description="Helical" evidence="5">
    <location>
        <begin position="181"/>
        <end position="201"/>
    </location>
</feature>
<evidence type="ECO:0000313" key="6">
    <source>
        <dbReference type="EMBL" id="MBO1078675.1"/>
    </source>
</evidence>
<keyword evidence="3 5" id="KW-1133">Transmembrane helix</keyword>
<dbReference type="EMBL" id="JACTNG010000003">
    <property type="protein sequence ID" value="MBO1078675.1"/>
    <property type="molecule type" value="Genomic_DNA"/>
</dbReference>
<feature type="transmembrane region" description="Helical" evidence="5">
    <location>
        <begin position="106"/>
        <end position="130"/>
    </location>
</feature>
<feature type="transmembrane region" description="Helical" evidence="5">
    <location>
        <begin position="142"/>
        <end position="161"/>
    </location>
</feature>
<proteinExistence type="predicted"/>
<sequence length="310" mass="31341">MTPDPLTPGPILAQLLHLLLMLAAAVLLPGFIELLRARLQRRQGAPAWQPARDWLRLLRKQPVLAEHASPIAALAPYAGCAAMLVAAMLVPGFVHGMALSGASDLLLLAGLLGLARLAQALAALDAGTAAGGRAAARAMGQAGFALPALLLVAMGCFVMSGTTAPDAIGSALQDASAAPRLPLALLLPALAAVALADAGLLGEPLGIPEASGRHLALWQAEAALRLVVWLALLAGLFLPFGVAGAGAGPAGWALSLPLWLCKLVVLAGFLALAGARIARLRDARLLELLGAGALLALLGVAWLFLSAGVA</sequence>
<feature type="transmembrane region" description="Helical" evidence="5">
    <location>
        <begin position="252"/>
        <end position="273"/>
    </location>
</feature>
<evidence type="ECO:0000256" key="5">
    <source>
        <dbReference type="SAM" id="Phobius"/>
    </source>
</evidence>
<dbReference type="InterPro" id="IPR052561">
    <property type="entry name" value="ComplexI_Subunit1"/>
</dbReference>
<keyword evidence="7" id="KW-1185">Reference proteome</keyword>
<evidence type="ECO:0000256" key="2">
    <source>
        <dbReference type="ARBA" id="ARBA00022692"/>
    </source>
</evidence>
<accession>A0ABS3KML1</accession>
<evidence type="ECO:0000313" key="7">
    <source>
        <dbReference type="Proteomes" id="UP001518989"/>
    </source>
</evidence>
<comment type="subcellular location">
    <subcellularLocation>
        <location evidence="1">Membrane</location>
        <topology evidence="1">Multi-pass membrane protein</topology>
    </subcellularLocation>
</comment>
<dbReference type="Proteomes" id="UP001518989">
    <property type="component" value="Unassembled WGS sequence"/>
</dbReference>
<evidence type="ECO:0000256" key="4">
    <source>
        <dbReference type="ARBA" id="ARBA00023136"/>
    </source>
</evidence>
<dbReference type="PANTHER" id="PTHR43359">
    <property type="entry name" value="FORMATE HYDROGENLYASE SUBUNIT 4"/>
    <property type="match status" value="1"/>
</dbReference>
<gene>
    <name evidence="6" type="ORF">IAI61_06505</name>
</gene>
<keyword evidence="4 5" id="KW-0472">Membrane</keyword>